<proteinExistence type="predicted"/>
<gene>
    <name evidence="2" type="ORF">SCHPADRAFT_897352</name>
</gene>
<accession>A0A0H2QWU6</accession>
<dbReference type="EMBL" id="KQ086771">
    <property type="protein sequence ID" value="KLO04030.1"/>
    <property type="molecule type" value="Genomic_DNA"/>
</dbReference>
<evidence type="ECO:0000313" key="2">
    <source>
        <dbReference type="EMBL" id="KLO04030.1"/>
    </source>
</evidence>
<feature type="compositionally biased region" description="Low complexity" evidence="1">
    <location>
        <begin position="220"/>
        <end position="229"/>
    </location>
</feature>
<sequence>REHRTEEIVESKALCRLALGIKEVVIVRKYINGRPPSHIHILLNGDVVTPRRFLFSAGQGEQRNPLDVIEHDIDGNVRNNTIQCTACSREFRIRRADQGTVALDTWAEHKFTCSKLQLNHRTVLRQRYEREVNTTSRADPRRKRARREQHGGPATRVRNATSSRSRVTVAEPDHEGTDMPSVSRGPGPLTNAGTSNGSNTGMSNKSDTKTSKRPRRRSESTSGSESEPSNVKCTKRHVYNSGEIDEVEVGFPSEFAGAHLNFVAKIINNFKSTTDEEIE</sequence>
<protein>
    <submittedName>
        <fullName evidence="2">Uncharacterized protein</fullName>
    </submittedName>
</protein>
<evidence type="ECO:0000313" key="3">
    <source>
        <dbReference type="Proteomes" id="UP000053477"/>
    </source>
</evidence>
<dbReference type="InParanoid" id="A0A0H2QWU6"/>
<dbReference type="Proteomes" id="UP000053477">
    <property type="component" value="Unassembled WGS sequence"/>
</dbReference>
<feature type="region of interest" description="Disordered" evidence="1">
    <location>
        <begin position="129"/>
        <end position="234"/>
    </location>
</feature>
<keyword evidence="3" id="KW-1185">Reference proteome</keyword>
<name>A0A0H2QWU6_9AGAM</name>
<dbReference type="AlphaFoldDB" id="A0A0H2QWU6"/>
<organism evidence="2 3">
    <name type="scientific">Schizopora paradoxa</name>
    <dbReference type="NCBI Taxonomy" id="27342"/>
    <lineage>
        <taxon>Eukaryota</taxon>
        <taxon>Fungi</taxon>
        <taxon>Dikarya</taxon>
        <taxon>Basidiomycota</taxon>
        <taxon>Agaricomycotina</taxon>
        <taxon>Agaricomycetes</taxon>
        <taxon>Hymenochaetales</taxon>
        <taxon>Schizoporaceae</taxon>
        <taxon>Schizopora</taxon>
    </lineage>
</organism>
<feature type="compositionally biased region" description="Polar residues" evidence="1">
    <location>
        <begin position="191"/>
        <end position="205"/>
    </location>
</feature>
<evidence type="ECO:0000256" key="1">
    <source>
        <dbReference type="SAM" id="MobiDB-lite"/>
    </source>
</evidence>
<reference evidence="2 3" key="1">
    <citation type="submission" date="2015-04" db="EMBL/GenBank/DDBJ databases">
        <title>Complete genome sequence of Schizopora paradoxa KUC8140, a cosmopolitan wood degrader in East Asia.</title>
        <authorList>
            <consortium name="DOE Joint Genome Institute"/>
            <person name="Min B."/>
            <person name="Park H."/>
            <person name="Jang Y."/>
            <person name="Kim J.-J."/>
            <person name="Kim K.H."/>
            <person name="Pangilinan J."/>
            <person name="Lipzen A."/>
            <person name="Riley R."/>
            <person name="Grigoriev I.V."/>
            <person name="Spatafora J.W."/>
            <person name="Choi I.-G."/>
        </authorList>
    </citation>
    <scope>NUCLEOTIDE SEQUENCE [LARGE SCALE GENOMIC DNA]</scope>
    <source>
        <strain evidence="2 3">KUC8140</strain>
    </source>
</reference>
<feature type="non-terminal residue" evidence="2">
    <location>
        <position position="1"/>
    </location>
</feature>